<feature type="compositionally biased region" description="Low complexity" evidence="1">
    <location>
        <begin position="629"/>
        <end position="642"/>
    </location>
</feature>
<feature type="compositionally biased region" description="Polar residues" evidence="1">
    <location>
        <begin position="697"/>
        <end position="707"/>
    </location>
</feature>
<feature type="compositionally biased region" description="Basic and acidic residues" evidence="1">
    <location>
        <begin position="553"/>
        <end position="563"/>
    </location>
</feature>
<protein>
    <submittedName>
        <fullName evidence="2">Uncharacterized protein</fullName>
    </submittedName>
</protein>
<feature type="compositionally biased region" description="Low complexity" evidence="1">
    <location>
        <begin position="378"/>
        <end position="393"/>
    </location>
</feature>
<dbReference type="Proteomes" id="UP001281761">
    <property type="component" value="Unassembled WGS sequence"/>
</dbReference>
<evidence type="ECO:0000313" key="3">
    <source>
        <dbReference type="Proteomes" id="UP001281761"/>
    </source>
</evidence>
<feature type="compositionally biased region" description="Low complexity" evidence="1">
    <location>
        <begin position="407"/>
        <end position="427"/>
    </location>
</feature>
<accession>A0ABQ9XGF7</accession>
<evidence type="ECO:0000313" key="2">
    <source>
        <dbReference type="EMBL" id="KAK2951076.1"/>
    </source>
</evidence>
<reference evidence="2 3" key="1">
    <citation type="journal article" date="2022" name="bioRxiv">
        <title>Genomics of Preaxostyla Flagellates Illuminates Evolutionary Transitions and the Path Towards Mitochondrial Loss.</title>
        <authorList>
            <person name="Novak L.V.F."/>
            <person name="Treitli S.C."/>
            <person name="Pyrih J."/>
            <person name="Halakuc P."/>
            <person name="Pipaliya S.V."/>
            <person name="Vacek V."/>
            <person name="Brzon O."/>
            <person name="Soukal P."/>
            <person name="Eme L."/>
            <person name="Dacks J.B."/>
            <person name="Karnkowska A."/>
            <person name="Elias M."/>
            <person name="Hampl V."/>
        </authorList>
    </citation>
    <scope>NUCLEOTIDE SEQUENCE [LARGE SCALE GENOMIC DNA]</scope>
    <source>
        <strain evidence="2">NAU3</strain>
        <tissue evidence="2">Gut</tissue>
    </source>
</reference>
<feature type="region of interest" description="Disordered" evidence="1">
    <location>
        <begin position="368"/>
        <end position="521"/>
    </location>
</feature>
<keyword evidence="3" id="KW-1185">Reference proteome</keyword>
<feature type="compositionally biased region" description="Low complexity" evidence="1">
    <location>
        <begin position="675"/>
        <end position="693"/>
    </location>
</feature>
<feature type="compositionally biased region" description="Low complexity" evidence="1">
    <location>
        <begin position="584"/>
        <end position="608"/>
    </location>
</feature>
<dbReference type="EMBL" id="JARBJD010000125">
    <property type="protein sequence ID" value="KAK2951076.1"/>
    <property type="molecule type" value="Genomic_DNA"/>
</dbReference>
<feature type="compositionally biased region" description="Low complexity" evidence="1">
    <location>
        <begin position="494"/>
        <end position="509"/>
    </location>
</feature>
<evidence type="ECO:0000256" key="1">
    <source>
        <dbReference type="SAM" id="MobiDB-lite"/>
    </source>
</evidence>
<sequence>MLSSTPSFVPRFYHKTYVERSLHFKADNPGVTKEQIETYFTRVLRMDCTVTYPEKNRMFQHNHYPQFDVEFAKEADFQKVYNMPSIVIDRISHSFERTSITVSLLFDPEKCIIQPGKTIFESIKEDVSSALNYYYSSRIRSSPNIPAIPHETVQLIDGSIRTKFTNREQSKIARDRLGKYPAFIDKKAFSWPTDKDNNATNLFITIQSYPLSSQNELRFKKELIKHLTPYMERALAKIRAGGNSRCAMPKPRIQISQPSQKSKINGHFFFDDIDINDQMLFSKYVEDDLQAHPICTTKAGGFSIQVDSLTIHGKIRVNGSKSEPVKKIHAPITEQRIPTPINIPLFHVEPPLPVLDPKAKIFVPKETRVTSNQPLNSPQPLLTHPPLSSSSPPMSTPVPSPFHDFPSRNSDSSSSSLPQSTSPPTGSDLEELLSKSTSPSSHISSHSSPWMSPLFRSSSHSPHSTSPFSMGPPPPLGISPSPSDSYELSPSPTPFSFNSPRSSFNFSPSAQDTPLEKDTFQNWVDASLDQFQADTEELQDWGLQSQYAPPFRSSDHDSVHSDSDASSMGRSPSPENRVERELEPSFTPLFSPSLSLHSSMSGSLSQAEDLASSLFSQSMFSLSLSHSSLSQDNSLSSQVNSLGSTGLPMTDLNRSDNQQTSPPIRPNSPLRKSSHQNQSNSPSSLSNTSSESKSPVRESNPNNTNPYETFYKHDEYSQLPILGYSPHSQDWGDDI</sequence>
<feature type="region of interest" description="Disordered" evidence="1">
    <location>
        <begin position="535"/>
        <end position="608"/>
    </location>
</feature>
<feature type="compositionally biased region" description="Low complexity" evidence="1">
    <location>
        <begin position="434"/>
        <end position="469"/>
    </location>
</feature>
<comment type="caution">
    <text evidence="2">The sequence shown here is derived from an EMBL/GenBank/DDBJ whole genome shotgun (WGS) entry which is preliminary data.</text>
</comment>
<name>A0ABQ9XGF7_9EUKA</name>
<feature type="region of interest" description="Disordered" evidence="1">
    <location>
        <begin position="629"/>
        <end position="735"/>
    </location>
</feature>
<gene>
    <name evidence="2" type="ORF">BLNAU_14037</name>
</gene>
<proteinExistence type="predicted"/>
<organism evidence="2 3">
    <name type="scientific">Blattamonas nauphoetae</name>
    <dbReference type="NCBI Taxonomy" id="2049346"/>
    <lineage>
        <taxon>Eukaryota</taxon>
        <taxon>Metamonada</taxon>
        <taxon>Preaxostyla</taxon>
        <taxon>Oxymonadida</taxon>
        <taxon>Blattamonas</taxon>
    </lineage>
</organism>